<protein>
    <recommendedName>
        <fullName evidence="2">Gelsolin-like domain-containing protein</fullName>
    </recommendedName>
</protein>
<dbReference type="PANTHER" id="PTHR11977:SF130">
    <property type="entry name" value="SEVERIN"/>
    <property type="match status" value="1"/>
</dbReference>
<feature type="domain" description="Gelsolin-like" evidence="2">
    <location>
        <begin position="65"/>
        <end position="139"/>
    </location>
</feature>
<dbReference type="OMA" id="HDMTLAK"/>
<dbReference type="Pfam" id="PF00626">
    <property type="entry name" value="Gelsolin"/>
    <property type="match status" value="3"/>
</dbReference>
<feature type="domain" description="Gelsolin-like" evidence="2">
    <location>
        <begin position="309"/>
        <end position="380"/>
    </location>
</feature>
<dbReference type="CDD" id="cd11292">
    <property type="entry name" value="gelsolin_S3_like"/>
    <property type="match status" value="1"/>
</dbReference>
<dbReference type="OrthoDB" id="6375767at2759"/>
<dbReference type="GO" id="GO:0008154">
    <property type="term" value="P:actin polymerization or depolymerization"/>
    <property type="evidence" value="ECO:0007669"/>
    <property type="project" value="TreeGrafter"/>
</dbReference>
<dbReference type="InterPro" id="IPR007123">
    <property type="entry name" value="Gelsolin-like_dom"/>
</dbReference>
<dbReference type="PRINTS" id="PR00597">
    <property type="entry name" value="GELSOLIN"/>
</dbReference>
<organism evidence="3">
    <name type="scientific">Absidia glauca</name>
    <name type="common">Pin mould</name>
    <dbReference type="NCBI Taxonomy" id="4829"/>
    <lineage>
        <taxon>Eukaryota</taxon>
        <taxon>Fungi</taxon>
        <taxon>Fungi incertae sedis</taxon>
        <taxon>Mucoromycota</taxon>
        <taxon>Mucoromycotina</taxon>
        <taxon>Mucoromycetes</taxon>
        <taxon>Mucorales</taxon>
        <taxon>Cunninghamellaceae</taxon>
        <taxon>Absidia</taxon>
    </lineage>
</organism>
<evidence type="ECO:0000259" key="2">
    <source>
        <dbReference type="Pfam" id="PF00626"/>
    </source>
</evidence>
<dbReference type="GO" id="GO:0015629">
    <property type="term" value="C:actin cytoskeleton"/>
    <property type="evidence" value="ECO:0007669"/>
    <property type="project" value="TreeGrafter"/>
</dbReference>
<dbReference type="SUPFAM" id="SSF55753">
    <property type="entry name" value="Actin depolymerizing proteins"/>
    <property type="match status" value="3"/>
</dbReference>
<accession>A0A168PN55</accession>
<gene>
    <name evidence="3" type="primary">ABSGL_08468.1 scaffold 10128</name>
</gene>
<dbReference type="GO" id="GO:0005737">
    <property type="term" value="C:cytoplasm"/>
    <property type="evidence" value="ECO:0007669"/>
    <property type="project" value="TreeGrafter"/>
</dbReference>
<dbReference type="AlphaFoldDB" id="A0A168PN55"/>
<dbReference type="PANTHER" id="PTHR11977">
    <property type="entry name" value="VILLIN"/>
    <property type="match status" value="1"/>
</dbReference>
<dbReference type="Gene3D" id="3.40.20.10">
    <property type="entry name" value="Severin"/>
    <property type="match status" value="3"/>
</dbReference>
<dbReference type="Proteomes" id="UP000078561">
    <property type="component" value="Unassembled WGS sequence"/>
</dbReference>
<keyword evidence="4" id="KW-1185">Reference proteome</keyword>
<evidence type="ECO:0000313" key="3">
    <source>
        <dbReference type="EMBL" id="SAM02665.1"/>
    </source>
</evidence>
<name>A0A168PN55_ABSGL</name>
<reference evidence="3" key="1">
    <citation type="submission" date="2016-04" db="EMBL/GenBank/DDBJ databases">
        <authorList>
            <person name="Evans L.H."/>
            <person name="Alamgir A."/>
            <person name="Owens N."/>
            <person name="Weber N.D."/>
            <person name="Virtaneva K."/>
            <person name="Barbian K."/>
            <person name="Babar A."/>
            <person name="Rosenke K."/>
        </authorList>
    </citation>
    <scope>NUCLEOTIDE SEQUENCE [LARGE SCALE GENOMIC DNA]</scope>
    <source>
        <strain evidence="3">CBS 101.48</strain>
    </source>
</reference>
<dbReference type="GO" id="GO:0051015">
    <property type="term" value="F:actin filament binding"/>
    <property type="evidence" value="ECO:0007669"/>
    <property type="project" value="InterPro"/>
</dbReference>
<feature type="region of interest" description="Disordered" evidence="1">
    <location>
        <begin position="269"/>
        <end position="289"/>
    </location>
</feature>
<dbReference type="EMBL" id="LT553932">
    <property type="protein sequence ID" value="SAM02665.1"/>
    <property type="molecule type" value="Genomic_DNA"/>
</dbReference>
<proteinExistence type="predicted"/>
<evidence type="ECO:0000313" key="4">
    <source>
        <dbReference type="Proteomes" id="UP000078561"/>
    </source>
</evidence>
<feature type="compositionally biased region" description="Acidic residues" evidence="1">
    <location>
        <begin position="269"/>
        <end position="287"/>
    </location>
</feature>
<feature type="domain" description="Gelsolin-like" evidence="2">
    <location>
        <begin position="188"/>
        <end position="252"/>
    </location>
</feature>
<dbReference type="InterPro" id="IPR029006">
    <property type="entry name" value="ADF-H/Gelsolin-like_dom_sf"/>
</dbReference>
<dbReference type="CDD" id="cd11290">
    <property type="entry name" value="gelsolin_S1_like"/>
    <property type="match status" value="1"/>
</dbReference>
<dbReference type="STRING" id="4829.A0A168PN55"/>
<dbReference type="SMART" id="SM00262">
    <property type="entry name" value="GEL"/>
    <property type="match status" value="3"/>
</dbReference>
<evidence type="ECO:0000256" key="1">
    <source>
        <dbReference type="SAM" id="MobiDB-lite"/>
    </source>
</evidence>
<sequence>MLRNSTWRLDETNLANFGSELEKEHRKEEGALETAWNYEGSPIGHEPGLWIWRVQNFTLLPVPIKQGGQFYQGDSYIVLKTTQKEGSEALVHNIHFWLGKETTQDEAGTAAYKTVELDDFLDSLATQHREVQKHESSQFKSYFRTLTYLQGGFDSGFHHVEEEEFHTRLLRVHRPSSLQGTRTQNAVVISEVALNASSLNAHAVFVLDTGDVVFSWQGAQSRGVEKAKAAEFISQLISERNGKGEMVVVEQNTGGQKAFWDALGAAEEEAQVDDTNDEDDDSTTADEEPAREHRLLRLHSGMLGRLKLDVVAEGKISKDMFDSKDVFILDVSHEIFVWVGRDASRKERRHGLQYAQDYLKESGLPPFTPICTLLEGGEDELFEAQLEGWQGW</sequence>
<dbReference type="InterPro" id="IPR007122">
    <property type="entry name" value="Villin/Gelsolin"/>
</dbReference>
<dbReference type="InParanoid" id="A0A168PN55"/>